<dbReference type="EMBL" id="CP006577">
    <property type="protein sequence ID" value="AIG98474.1"/>
    <property type="molecule type" value="Genomic_DNA"/>
</dbReference>
<accession>A0A075WHA4</accession>
<reference evidence="2 3" key="1">
    <citation type="submission" date="2013-07" db="EMBL/GenBank/DDBJ databases">
        <title>Genome of Archaeoglobus fulgidus.</title>
        <authorList>
            <person name="Fiebig A."/>
            <person name="Birkeland N.-K."/>
        </authorList>
    </citation>
    <scope>NUCLEOTIDE SEQUENCE [LARGE SCALE GENOMIC DNA]</scope>
    <source>
        <strain evidence="2 3">DSM 8774</strain>
    </source>
</reference>
<gene>
    <name evidence="2" type="ORF">AFULGI_00017150</name>
</gene>
<evidence type="ECO:0000313" key="3">
    <source>
        <dbReference type="Proteomes" id="UP000028501"/>
    </source>
</evidence>
<dbReference type="GeneID" id="24795212"/>
<dbReference type="AlphaFoldDB" id="A0A075WHA4"/>
<evidence type="ECO:0000256" key="1">
    <source>
        <dbReference type="SAM" id="MobiDB-lite"/>
    </source>
</evidence>
<protein>
    <submittedName>
        <fullName evidence="2">Uncharacterized protein</fullName>
    </submittedName>
</protein>
<name>A0A075WHA4_ARCFL</name>
<sequence>MRKVLAALLALVVVGVVAASAQGFRPAVPKLEINESNFEDVKAKILSHLEERIEDLQKLKEDVENADSADELKSVMEEHALERAKDMTLRKIDRAIERLESSGNSDAVSELESLKDKVSSATSMEELRQIMEEFRGIMEDAGFMKEGIPPKMPCGGMPEDGPRMPNANSANA</sequence>
<feature type="region of interest" description="Disordered" evidence="1">
    <location>
        <begin position="147"/>
        <end position="172"/>
    </location>
</feature>
<proteinExistence type="predicted"/>
<dbReference type="Proteomes" id="UP000028501">
    <property type="component" value="Chromosome"/>
</dbReference>
<evidence type="ECO:0000313" key="2">
    <source>
        <dbReference type="EMBL" id="AIG98474.1"/>
    </source>
</evidence>
<dbReference type="HOGENOM" id="CLU_1551731_0_0_2"/>
<dbReference type="RefSeq" id="WP_048095875.1">
    <property type="nucleotide sequence ID" value="NZ_CP006577.1"/>
</dbReference>
<dbReference type="KEGG" id="afg:AFULGI_00017150"/>
<organism evidence="2 3">
    <name type="scientific">Archaeoglobus fulgidus DSM 8774</name>
    <dbReference type="NCBI Taxonomy" id="1344584"/>
    <lineage>
        <taxon>Archaea</taxon>
        <taxon>Methanobacteriati</taxon>
        <taxon>Methanobacteriota</taxon>
        <taxon>Archaeoglobi</taxon>
        <taxon>Archaeoglobales</taxon>
        <taxon>Archaeoglobaceae</taxon>
        <taxon>Archaeoglobus</taxon>
    </lineage>
</organism>